<reference evidence="1 2" key="1">
    <citation type="submission" date="2014-12" db="EMBL/GenBank/DDBJ databases">
        <title>Draft genome sequences of 29 type strains of Enterococci.</title>
        <authorList>
            <person name="Zhong Z."/>
            <person name="Sun Z."/>
            <person name="Liu W."/>
            <person name="Zhang W."/>
            <person name="Zhang H."/>
        </authorList>
    </citation>
    <scope>NUCLEOTIDE SEQUENCE [LARGE SCALE GENOMIC DNA]</scope>
    <source>
        <strain evidence="1 2">DSM 17690</strain>
    </source>
</reference>
<name>A0A1L8QN53_9ENTE</name>
<proteinExistence type="predicted"/>
<dbReference type="NCBIfam" id="NF046040">
    <property type="entry name" value="RelB_antitoxin"/>
    <property type="match status" value="1"/>
</dbReference>
<dbReference type="RefSeq" id="WP_071875739.1">
    <property type="nucleotide sequence ID" value="NZ_JBHSHF010000010.1"/>
</dbReference>
<evidence type="ECO:0000313" key="2">
    <source>
        <dbReference type="Proteomes" id="UP000182149"/>
    </source>
</evidence>
<dbReference type="AlphaFoldDB" id="A0A1L8QN53"/>
<dbReference type="InterPro" id="IPR046257">
    <property type="entry name" value="DUF6290"/>
</dbReference>
<dbReference type="STRING" id="328396.RU93_GL001308"/>
<comment type="caution">
    <text evidence="1">The sequence shown here is derived from an EMBL/GenBank/DDBJ whole genome shotgun (WGS) entry which is preliminary data.</text>
</comment>
<dbReference type="EMBL" id="JXKD01000024">
    <property type="protein sequence ID" value="OJG08951.1"/>
    <property type="molecule type" value="Genomic_DNA"/>
</dbReference>
<organism evidence="1 2">
    <name type="scientific">Enterococcus aquimarinus</name>
    <dbReference type="NCBI Taxonomy" id="328396"/>
    <lineage>
        <taxon>Bacteria</taxon>
        <taxon>Bacillati</taxon>
        <taxon>Bacillota</taxon>
        <taxon>Bacilli</taxon>
        <taxon>Lactobacillales</taxon>
        <taxon>Enterococcaceae</taxon>
        <taxon>Enterococcus</taxon>
    </lineage>
</organism>
<sequence>MSTVAFRVTDEKKSFIQSMADLNGLRLSELARTKLLEGLEDQIDMALYEKAMKSHELNDESISHRDMLQELGF</sequence>
<dbReference type="OrthoDB" id="1691100at2"/>
<gene>
    <name evidence="1" type="ORF">RU93_GL001308</name>
</gene>
<protein>
    <recommendedName>
        <fullName evidence="3">Toxin-antitoxin system antitoxin subunit</fullName>
    </recommendedName>
</protein>
<keyword evidence="2" id="KW-1185">Reference proteome</keyword>
<dbReference type="Proteomes" id="UP000182149">
    <property type="component" value="Unassembled WGS sequence"/>
</dbReference>
<evidence type="ECO:0000313" key="1">
    <source>
        <dbReference type="EMBL" id="OJG08951.1"/>
    </source>
</evidence>
<evidence type="ECO:0008006" key="3">
    <source>
        <dbReference type="Google" id="ProtNLM"/>
    </source>
</evidence>
<accession>A0A1L8QN53</accession>
<dbReference type="Pfam" id="PF19807">
    <property type="entry name" value="DUF6290"/>
    <property type="match status" value="1"/>
</dbReference>